<protein>
    <recommendedName>
        <fullName evidence="2">Rab-GAP TBC domain-containing protein</fullName>
    </recommendedName>
</protein>
<feature type="transmembrane region" description="Helical" evidence="1">
    <location>
        <begin position="52"/>
        <end position="73"/>
    </location>
</feature>
<dbReference type="EMBL" id="BDIP01003410">
    <property type="protein sequence ID" value="GIQ87670.1"/>
    <property type="molecule type" value="Genomic_DNA"/>
</dbReference>
<organism evidence="3 4">
    <name type="scientific">Kipferlia bialata</name>
    <dbReference type="NCBI Taxonomy" id="797122"/>
    <lineage>
        <taxon>Eukaryota</taxon>
        <taxon>Metamonada</taxon>
        <taxon>Carpediemonas-like organisms</taxon>
        <taxon>Kipferlia</taxon>
    </lineage>
</organism>
<dbReference type="PANTHER" id="PTHR16110">
    <property type="entry name" value="TBC1 DOMAIN FAMILY MEMBER 19"/>
    <property type="match status" value="1"/>
</dbReference>
<feature type="domain" description="Rab-GAP TBC" evidence="2">
    <location>
        <begin position="1"/>
        <end position="56"/>
    </location>
</feature>
<evidence type="ECO:0000313" key="3">
    <source>
        <dbReference type="EMBL" id="GIQ87670.1"/>
    </source>
</evidence>
<dbReference type="Pfam" id="PF00566">
    <property type="entry name" value="RabGAP-TBC"/>
    <property type="match status" value="1"/>
</dbReference>
<gene>
    <name evidence="3" type="ORF">KIPB_009759</name>
</gene>
<sequence length="113" mass="12770">VFLSLLKAADPEIVRHLRDRDIDPLTIAMPWMVTGFAGRLKPHEYFLLWDRIIGFDSLLLLPILAAAVFVFKAPTAMLIKDKTDLLYLFDELSAMEVVPILQAFLFPISPSGK</sequence>
<dbReference type="OrthoDB" id="10249775at2759"/>
<dbReference type="PANTHER" id="PTHR16110:SF1">
    <property type="entry name" value="TBC1 DOMAIN FAMILY MEMBER 19"/>
    <property type="match status" value="1"/>
</dbReference>
<evidence type="ECO:0000259" key="2">
    <source>
        <dbReference type="PROSITE" id="PS50086"/>
    </source>
</evidence>
<dbReference type="SUPFAM" id="SSF47923">
    <property type="entry name" value="Ypt/Rab-GAP domain of gyp1p"/>
    <property type="match status" value="1"/>
</dbReference>
<comment type="caution">
    <text evidence="3">The sequence shown here is derived from an EMBL/GenBank/DDBJ whole genome shotgun (WGS) entry which is preliminary data.</text>
</comment>
<keyword evidence="1" id="KW-1133">Transmembrane helix</keyword>
<dbReference type="InterPro" id="IPR035969">
    <property type="entry name" value="Rab-GAP_TBC_sf"/>
</dbReference>
<name>A0A9K3D4S4_9EUKA</name>
<reference evidence="3 4" key="1">
    <citation type="journal article" date="2018" name="PLoS ONE">
        <title>The draft genome of Kipferlia bialata reveals reductive genome evolution in fornicate parasites.</title>
        <authorList>
            <person name="Tanifuji G."/>
            <person name="Takabayashi S."/>
            <person name="Kume K."/>
            <person name="Takagi M."/>
            <person name="Nakayama T."/>
            <person name="Kamikawa R."/>
            <person name="Inagaki Y."/>
            <person name="Hashimoto T."/>
        </authorList>
    </citation>
    <scope>NUCLEOTIDE SEQUENCE [LARGE SCALE GENOMIC DNA]</scope>
    <source>
        <strain evidence="3">NY0173</strain>
    </source>
</reference>
<dbReference type="AlphaFoldDB" id="A0A9K3D4S4"/>
<dbReference type="Gene3D" id="1.10.472.80">
    <property type="entry name" value="Ypt/Rab-GAP domain of gyp1p, domain 3"/>
    <property type="match status" value="1"/>
</dbReference>
<dbReference type="InterPro" id="IPR042507">
    <property type="entry name" value="TBC1D19"/>
</dbReference>
<proteinExistence type="predicted"/>
<dbReference type="PROSITE" id="PS50086">
    <property type="entry name" value="TBC_RABGAP"/>
    <property type="match status" value="1"/>
</dbReference>
<accession>A0A9K3D4S4</accession>
<keyword evidence="4" id="KW-1185">Reference proteome</keyword>
<dbReference type="Proteomes" id="UP000265618">
    <property type="component" value="Unassembled WGS sequence"/>
</dbReference>
<evidence type="ECO:0000256" key="1">
    <source>
        <dbReference type="SAM" id="Phobius"/>
    </source>
</evidence>
<dbReference type="InterPro" id="IPR000195">
    <property type="entry name" value="Rab-GAP-TBC_dom"/>
</dbReference>
<evidence type="ECO:0000313" key="4">
    <source>
        <dbReference type="Proteomes" id="UP000265618"/>
    </source>
</evidence>
<keyword evidence="1" id="KW-0472">Membrane</keyword>
<keyword evidence="1" id="KW-0812">Transmembrane</keyword>
<feature type="non-terminal residue" evidence="3">
    <location>
        <position position="1"/>
    </location>
</feature>